<evidence type="ECO:0000313" key="8">
    <source>
        <dbReference type="Proteomes" id="UP000821853"/>
    </source>
</evidence>
<dbReference type="Gene3D" id="3.50.50.60">
    <property type="entry name" value="FAD/NAD(P)-binding domain"/>
    <property type="match status" value="1"/>
</dbReference>
<dbReference type="SUPFAM" id="SSF51905">
    <property type="entry name" value="FAD/NAD(P)-binding domain"/>
    <property type="match status" value="2"/>
</dbReference>
<gene>
    <name evidence="7" type="ORF">HPB48_018676</name>
</gene>
<keyword evidence="3 6" id="KW-0274">FAD</keyword>
<evidence type="ECO:0000256" key="3">
    <source>
        <dbReference type="ARBA" id="ARBA00022827"/>
    </source>
</evidence>
<dbReference type="GO" id="GO:0050661">
    <property type="term" value="F:NADP binding"/>
    <property type="evidence" value="ECO:0007669"/>
    <property type="project" value="InterPro"/>
</dbReference>
<dbReference type="Pfam" id="PF00743">
    <property type="entry name" value="FMO-like"/>
    <property type="match status" value="2"/>
</dbReference>
<comment type="similarity">
    <text evidence="1 6">Belongs to the FMO family.</text>
</comment>
<dbReference type="OrthoDB" id="66881at2759"/>
<evidence type="ECO:0000256" key="1">
    <source>
        <dbReference type="ARBA" id="ARBA00009183"/>
    </source>
</evidence>
<dbReference type="Proteomes" id="UP000821853">
    <property type="component" value="Chromosome 4"/>
</dbReference>
<dbReference type="InterPro" id="IPR020946">
    <property type="entry name" value="Flavin_mOase-like"/>
</dbReference>
<keyword evidence="8" id="KW-1185">Reference proteome</keyword>
<dbReference type="GO" id="GO:0050660">
    <property type="term" value="F:flavin adenine dinucleotide binding"/>
    <property type="evidence" value="ECO:0007669"/>
    <property type="project" value="InterPro"/>
</dbReference>
<protein>
    <recommendedName>
        <fullName evidence="6">Flavin-containing monooxygenase</fullName>
        <ecNumber evidence="6">1.-.-.-</ecNumber>
    </recommendedName>
</protein>
<dbReference type="PANTHER" id="PTHR23023">
    <property type="entry name" value="DIMETHYLANILINE MONOOXYGENASE"/>
    <property type="match status" value="1"/>
</dbReference>
<organism evidence="7 8">
    <name type="scientific">Haemaphysalis longicornis</name>
    <name type="common">Bush tick</name>
    <dbReference type="NCBI Taxonomy" id="44386"/>
    <lineage>
        <taxon>Eukaryota</taxon>
        <taxon>Metazoa</taxon>
        <taxon>Ecdysozoa</taxon>
        <taxon>Arthropoda</taxon>
        <taxon>Chelicerata</taxon>
        <taxon>Arachnida</taxon>
        <taxon>Acari</taxon>
        <taxon>Parasitiformes</taxon>
        <taxon>Ixodida</taxon>
        <taxon>Ixodoidea</taxon>
        <taxon>Ixodidae</taxon>
        <taxon>Haemaphysalinae</taxon>
        <taxon>Haemaphysalis</taxon>
    </lineage>
</organism>
<dbReference type="InterPro" id="IPR036188">
    <property type="entry name" value="FAD/NAD-bd_sf"/>
</dbReference>
<keyword evidence="4" id="KW-0521">NADP</keyword>
<dbReference type="InterPro" id="IPR000960">
    <property type="entry name" value="Flavin_mOase"/>
</dbReference>
<dbReference type="InterPro" id="IPR050346">
    <property type="entry name" value="FMO-like"/>
</dbReference>
<dbReference type="PRINTS" id="PR00370">
    <property type="entry name" value="FMOXYGENASE"/>
</dbReference>
<evidence type="ECO:0000256" key="5">
    <source>
        <dbReference type="ARBA" id="ARBA00023002"/>
    </source>
</evidence>
<reference evidence="7 8" key="1">
    <citation type="journal article" date="2020" name="Cell">
        <title>Large-Scale Comparative Analyses of Tick Genomes Elucidate Their Genetic Diversity and Vector Capacities.</title>
        <authorList>
            <consortium name="Tick Genome and Microbiome Consortium (TIGMIC)"/>
            <person name="Jia N."/>
            <person name="Wang J."/>
            <person name="Shi W."/>
            <person name="Du L."/>
            <person name="Sun Y."/>
            <person name="Zhan W."/>
            <person name="Jiang J.F."/>
            <person name="Wang Q."/>
            <person name="Zhang B."/>
            <person name="Ji P."/>
            <person name="Bell-Sakyi L."/>
            <person name="Cui X.M."/>
            <person name="Yuan T.T."/>
            <person name="Jiang B.G."/>
            <person name="Yang W.F."/>
            <person name="Lam T.T."/>
            <person name="Chang Q.C."/>
            <person name="Ding S.J."/>
            <person name="Wang X.J."/>
            <person name="Zhu J.G."/>
            <person name="Ruan X.D."/>
            <person name="Zhao L."/>
            <person name="Wei J.T."/>
            <person name="Ye R.Z."/>
            <person name="Que T.C."/>
            <person name="Du C.H."/>
            <person name="Zhou Y.H."/>
            <person name="Cheng J.X."/>
            <person name="Dai P.F."/>
            <person name="Guo W.B."/>
            <person name="Han X.H."/>
            <person name="Huang E.J."/>
            <person name="Li L.F."/>
            <person name="Wei W."/>
            <person name="Gao Y.C."/>
            <person name="Liu J.Z."/>
            <person name="Shao H.Z."/>
            <person name="Wang X."/>
            <person name="Wang C.C."/>
            <person name="Yang T.C."/>
            <person name="Huo Q.B."/>
            <person name="Li W."/>
            <person name="Chen H.Y."/>
            <person name="Chen S.E."/>
            <person name="Zhou L.G."/>
            <person name="Ni X.B."/>
            <person name="Tian J.H."/>
            <person name="Sheng Y."/>
            <person name="Liu T."/>
            <person name="Pan Y.S."/>
            <person name="Xia L.Y."/>
            <person name="Li J."/>
            <person name="Zhao F."/>
            <person name="Cao W.C."/>
        </authorList>
    </citation>
    <scope>NUCLEOTIDE SEQUENCE [LARGE SCALE GENOMIC DNA]</scope>
    <source>
        <strain evidence="7">HaeL-2018</strain>
    </source>
</reference>
<dbReference type="PIRSF" id="PIRSF000332">
    <property type="entry name" value="FMO"/>
    <property type="match status" value="1"/>
</dbReference>
<keyword evidence="6" id="KW-0503">Monooxygenase</keyword>
<dbReference type="EMBL" id="JABSTR010000006">
    <property type="protein sequence ID" value="KAH9373679.1"/>
    <property type="molecule type" value="Genomic_DNA"/>
</dbReference>
<dbReference type="EC" id="1.-.-.-" evidence="6"/>
<sequence>MLDYGFDVTLYERSTRIGGLFAYNGDDGDGLPSVMRNTIINTSKEMSAFSDFPAPKDLPNYMHNSEVASYFRSYADHFGVTPLVRTRHDVVQAKPAADYDESGCWDVLVRDLDSNRERLEVFCAVCVCAGHHVFPNVPSFKGQERFRGRIIHTQSFRNANKFRDRRVAVVGTGNSAMDVVAELSHVASKTTRLNDYLTRVLPSAVSENYFEEIMNDVFNHDTYGLKPKHRYSSQHRLVSDVLPSLIISGRVRVKKGIVEFTEDGILFDGDKEVTPLDDVILATGYQVTYPFLPEDLAPVVGNRAQLYKYVFPPQLRHPTLAIMGLVQPGGAVFPVSEMQVRMSATPS</sequence>
<keyword evidence="5 6" id="KW-0560">Oxidoreductase</keyword>
<proteinExistence type="inferred from homology"/>
<evidence type="ECO:0000313" key="7">
    <source>
        <dbReference type="EMBL" id="KAH9373679.1"/>
    </source>
</evidence>
<comment type="cofactor">
    <cofactor evidence="6">
        <name>FAD</name>
        <dbReference type="ChEBI" id="CHEBI:57692"/>
    </cofactor>
</comment>
<accession>A0A9J6GFV6</accession>
<dbReference type="VEuPathDB" id="VectorBase:HLOH_061442"/>
<name>A0A9J6GFV6_HAELO</name>
<dbReference type="AlphaFoldDB" id="A0A9J6GFV6"/>
<keyword evidence="2 6" id="KW-0285">Flavoprotein</keyword>
<evidence type="ECO:0000256" key="6">
    <source>
        <dbReference type="RuleBase" id="RU361177"/>
    </source>
</evidence>
<comment type="caution">
    <text evidence="7">The sequence shown here is derived from an EMBL/GenBank/DDBJ whole genome shotgun (WGS) entry which is preliminary data.</text>
</comment>
<evidence type="ECO:0000256" key="4">
    <source>
        <dbReference type="ARBA" id="ARBA00022857"/>
    </source>
</evidence>
<dbReference type="GO" id="GO:0004499">
    <property type="term" value="F:N,N-dimethylaniline monooxygenase activity"/>
    <property type="evidence" value="ECO:0007669"/>
    <property type="project" value="InterPro"/>
</dbReference>
<evidence type="ECO:0000256" key="2">
    <source>
        <dbReference type="ARBA" id="ARBA00022630"/>
    </source>
</evidence>